<name>A0A8X6U699_NEPPI</name>
<evidence type="ECO:0000313" key="3">
    <source>
        <dbReference type="Proteomes" id="UP000887013"/>
    </source>
</evidence>
<protein>
    <submittedName>
        <fullName evidence="2">Uncharacterized protein</fullName>
    </submittedName>
</protein>
<organism evidence="2 3">
    <name type="scientific">Nephila pilipes</name>
    <name type="common">Giant wood spider</name>
    <name type="synonym">Nephila maculata</name>
    <dbReference type="NCBI Taxonomy" id="299642"/>
    <lineage>
        <taxon>Eukaryota</taxon>
        <taxon>Metazoa</taxon>
        <taxon>Ecdysozoa</taxon>
        <taxon>Arthropoda</taxon>
        <taxon>Chelicerata</taxon>
        <taxon>Arachnida</taxon>
        <taxon>Araneae</taxon>
        <taxon>Araneomorphae</taxon>
        <taxon>Entelegynae</taxon>
        <taxon>Araneoidea</taxon>
        <taxon>Nephilidae</taxon>
        <taxon>Nephila</taxon>
    </lineage>
</organism>
<evidence type="ECO:0000313" key="2">
    <source>
        <dbReference type="EMBL" id="GFT96085.1"/>
    </source>
</evidence>
<accession>A0A8X6U699</accession>
<reference evidence="2" key="1">
    <citation type="submission" date="2020-08" db="EMBL/GenBank/DDBJ databases">
        <title>Multicomponent nature underlies the extraordinary mechanical properties of spider dragline silk.</title>
        <authorList>
            <person name="Kono N."/>
            <person name="Nakamura H."/>
            <person name="Mori M."/>
            <person name="Yoshida Y."/>
            <person name="Ohtoshi R."/>
            <person name="Malay A.D."/>
            <person name="Moran D.A.P."/>
            <person name="Tomita M."/>
            <person name="Numata K."/>
            <person name="Arakawa K."/>
        </authorList>
    </citation>
    <scope>NUCLEOTIDE SEQUENCE</scope>
</reference>
<keyword evidence="1" id="KW-1133">Transmembrane helix</keyword>
<dbReference type="EMBL" id="BMAW01121856">
    <property type="protein sequence ID" value="GFT96085.1"/>
    <property type="molecule type" value="Genomic_DNA"/>
</dbReference>
<dbReference type="AlphaFoldDB" id="A0A8X6U699"/>
<keyword evidence="1" id="KW-0472">Membrane</keyword>
<keyword evidence="3" id="KW-1185">Reference proteome</keyword>
<proteinExistence type="predicted"/>
<keyword evidence="1" id="KW-0812">Transmembrane</keyword>
<comment type="caution">
    <text evidence="2">The sequence shown here is derived from an EMBL/GenBank/DDBJ whole genome shotgun (WGS) entry which is preliminary data.</text>
</comment>
<gene>
    <name evidence="2" type="ORF">NPIL_32351</name>
</gene>
<sequence>MQHKDVRVRLHLAWASGCTVCLRVLFCLSTLSMIFEIDVEMRDYVWLSCQRREGVVLHCGCWFTGGQICIRLVDVLTREVMVMVASECETAFIDECCLDIYKWCVVMVETMKIFSATLRREMIASQPKHQQW</sequence>
<evidence type="ECO:0000256" key="1">
    <source>
        <dbReference type="SAM" id="Phobius"/>
    </source>
</evidence>
<dbReference type="Proteomes" id="UP000887013">
    <property type="component" value="Unassembled WGS sequence"/>
</dbReference>
<feature type="transmembrane region" description="Helical" evidence="1">
    <location>
        <begin position="12"/>
        <end position="35"/>
    </location>
</feature>